<dbReference type="RefSeq" id="WP_346148548.1">
    <property type="nucleotide sequence ID" value="NZ_BAAAUA010000050.1"/>
</dbReference>
<dbReference type="Proteomes" id="UP001596066">
    <property type="component" value="Unassembled WGS sequence"/>
</dbReference>
<evidence type="ECO:0000313" key="3">
    <source>
        <dbReference type="Proteomes" id="UP001596066"/>
    </source>
</evidence>
<organism evidence="2 3">
    <name type="scientific">Kitasatospora cinereorecta</name>
    <dbReference type="NCBI Taxonomy" id="285560"/>
    <lineage>
        <taxon>Bacteria</taxon>
        <taxon>Bacillati</taxon>
        <taxon>Actinomycetota</taxon>
        <taxon>Actinomycetes</taxon>
        <taxon>Kitasatosporales</taxon>
        <taxon>Streptomycetaceae</taxon>
        <taxon>Kitasatospora</taxon>
    </lineage>
</organism>
<keyword evidence="1" id="KW-1133">Transmembrane helix</keyword>
<proteinExistence type="predicted"/>
<evidence type="ECO:0000256" key="1">
    <source>
        <dbReference type="SAM" id="Phobius"/>
    </source>
</evidence>
<feature type="transmembrane region" description="Helical" evidence="1">
    <location>
        <begin position="22"/>
        <end position="42"/>
    </location>
</feature>
<keyword evidence="3" id="KW-1185">Reference proteome</keyword>
<keyword evidence="1" id="KW-0812">Transmembrane</keyword>
<feature type="transmembrane region" description="Helical" evidence="1">
    <location>
        <begin position="75"/>
        <end position="94"/>
    </location>
</feature>
<feature type="transmembrane region" description="Helical" evidence="1">
    <location>
        <begin position="182"/>
        <end position="200"/>
    </location>
</feature>
<name>A0ABW0VI64_9ACTN</name>
<dbReference type="EMBL" id="JBHSOC010000063">
    <property type="protein sequence ID" value="MFC5645140.1"/>
    <property type="molecule type" value="Genomic_DNA"/>
</dbReference>
<sequence>MSTLGTGTWQLPEVPPLYLSRAAWLAAVLPPLALVGLAVSATDPDFRMPGAVAELLVLAVGLILLLVLRAGWRRVLLGGICGIVLLAVPGGIFADEVMKHRGLTTEVVVTAARPPTGLIGDRYWTCDIRRTDGRPLPHAVLTDGDCLGQDQVGSTESVLVDPAGWVAPTSADPGNWGYDGEGLGLIITAAAGAVWGWLAVTASQRPGSAVGHDQGLSQ</sequence>
<reference evidence="3" key="1">
    <citation type="journal article" date="2019" name="Int. J. Syst. Evol. Microbiol.">
        <title>The Global Catalogue of Microorganisms (GCM) 10K type strain sequencing project: providing services to taxonomists for standard genome sequencing and annotation.</title>
        <authorList>
            <consortium name="The Broad Institute Genomics Platform"/>
            <consortium name="The Broad Institute Genome Sequencing Center for Infectious Disease"/>
            <person name="Wu L."/>
            <person name="Ma J."/>
        </authorList>
    </citation>
    <scope>NUCLEOTIDE SEQUENCE [LARGE SCALE GENOMIC DNA]</scope>
    <source>
        <strain evidence="3">CGMCC 4.1622</strain>
    </source>
</reference>
<comment type="caution">
    <text evidence="2">The sequence shown here is derived from an EMBL/GenBank/DDBJ whole genome shotgun (WGS) entry which is preliminary data.</text>
</comment>
<evidence type="ECO:0000313" key="2">
    <source>
        <dbReference type="EMBL" id="MFC5645140.1"/>
    </source>
</evidence>
<gene>
    <name evidence="2" type="ORF">ACFPZF_27765</name>
</gene>
<accession>A0ABW0VI64</accession>
<keyword evidence="1" id="KW-0472">Membrane</keyword>
<feature type="transmembrane region" description="Helical" evidence="1">
    <location>
        <begin position="48"/>
        <end position="68"/>
    </location>
</feature>
<protein>
    <submittedName>
        <fullName evidence="2">Uncharacterized protein</fullName>
    </submittedName>
</protein>